<evidence type="ECO:0000313" key="2">
    <source>
        <dbReference type="EMBL" id="MBW48423.1"/>
    </source>
</evidence>
<reference evidence="2" key="1">
    <citation type="submission" date="2018-01" db="EMBL/GenBank/DDBJ databases">
        <title>An insight into the sialome of Amazonian anophelines.</title>
        <authorList>
            <person name="Ribeiro J.M."/>
            <person name="Scarpassa V."/>
            <person name="Calvo E."/>
        </authorList>
    </citation>
    <scope>NUCLEOTIDE SEQUENCE</scope>
    <source>
        <tissue evidence="2">Salivary glands</tissue>
    </source>
</reference>
<feature type="signal peptide" evidence="1">
    <location>
        <begin position="1"/>
        <end position="16"/>
    </location>
</feature>
<protein>
    <submittedName>
        <fullName evidence="2">Putative secreted protein</fullName>
    </submittedName>
</protein>
<evidence type="ECO:0000256" key="1">
    <source>
        <dbReference type="SAM" id="SignalP"/>
    </source>
</evidence>
<accession>A0A2M4B5T6</accession>
<feature type="chain" id="PRO_5014869612" evidence="1">
    <location>
        <begin position="17"/>
        <end position="104"/>
    </location>
</feature>
<dbReference type="EMBL" id="GGFK01015102">
    <property type="protein sequence ID" value="MBW48423.1"/>
    <property type="molecule type" value="Transcribed_RNA"/>
</dbReference>
<sequence>MLLLLLLCCTVMGKMGRMVQLVMMVMEIVRYERQFHRCARRARSSHHGAVRRCHRTIAGPVAEATGQAGCGAAEQGTVLRTHARTVLRAVLLQIGQRTCDRGID</sequence>
<organism evidence="2">
    <name type="scientific">Anopheles triannulatus</name>
    <dbReference type="NCBI Taxonomy" id="58253"/>
    <lineage>
        <taxon>Eukaryota</taxon>
        <taxon>Metazoa</taxon>
        <taxon>Ecdysozoa</taxon>
        <taxon>Arthropoda</taxon>
        <taxon>Hexapoda</taxon>
        <taxon>Insecta</taxon>
        <taxon>Pterygota</taxon>
        <taxon>Neoptera</taxon>
        <taxon>Endopterygota</taxon>
        <taxon>Diptera</taxon>
        <taxon>Nematocera</taxon>
        <taxon>Culicoidea</taxon>
        <taxon>Culicidae</taxon>
        <taxon>Anophelinae</taxon>
        <taxon>Anopheles</taxon>
    </lineage>
</organism>
<proteinExistence type="predicted"/>
<keyword evidence="1" id="KW-0732">Signal</keyword>
<dbReference type="AlphaFoldDB" id="A0A2M4B5T6"/>
<name>A0A2M4B5T6_9DIPT</name>